<evidence type="ECO:0000256" key="1">
    <source>
        <dbReference type="SAM" id="SignalP"/>
    </source>
</evidence>
<organism evidence="2 3">
    <name type="scientific">Phyllobacterium myrsinacearum</name>
    <dbReference type="NCBI Taxonomy" id="28101"/>
    <lineage>
        <taxon>Bacteria</taxon>
        <taxon>Pseudomonadati</taxon>
        <taxon>Pseudomonadota</taxon>
        <taxon>Alphaproteobacteria</taxon>
        <taxon>Hyphomicrobiales</taxon>
        <taxon>Phyllobacteriaceae</taxon>
        <taxon>Phyllobacterium</taxon>
    </lineage>
</organism>
<keyword evidence="1" id="KW-0732">Signal</keyword>
<name>A0A839EUI3_9HYPH</name>
<proteinExistence type="predicted"/>
<protein>
    <submittedName>
        <fullName evidence="2">Uncharacterized protein</fullName>
    </submittedName>
</protein>
<keyword evidence="3" id="KW-1185">Reference proteome</keyword>
<dbReference type="Proteomes" id="UP000549052">
    <property type="component" value="Unassembled WGS sequence"/>
</dbReference>
<evidence type="ECO:0000313" key="2">
    <source>
        <dbReference type="EMBL" id="MBA8881765.1"/>
    </source>
</evidence>
<dbReference type="PROSITE" id="PS51257">
    <property type="entry name" value="PROKAR_LIPOPROTEIN"/>
    <property type="match status" value="1"/>
</dbReference>
<gene>
    <name evidence="2" type="ORF">FHW16_005510</name>
</gene>
<feature type="signal peptide" evidence="1">
    <location>
        <begin position="1"/>
        <end position="19"/>
    </location>
</feature>
<dbReference type="AlphaFoldDB" id="A0A839EUI3"/>
<reference evidence="2 3" key="1">
    <citation type="submission" date="2020-07" db="EMBL/GenBank/DDBJ databases">
        <title>Genomic Encyclopedia of Type Strains, Phase IV (KMG-V): Genome sequencing to study the core and pangenomes of soil and plant-associated prokaryotes.</title>
        <authorList>
            <person name="Whitman W."/>
        </authorList>
    </citation>
    <scope>NUCLEOTIDE SEQUENCE [LARGE SCALE GENOMIC DNA]</scope>
    <source>
        <strain evidence="2 3">AN3</strain>
    </source>
</reference>
<feature type="chain" id="PRO_5032872449" evidence="1">
    <location>
        <begin position="20"/>
        <end position="118"/>
    </location>
</feature>
<dbReference type="EMBL" id="JACGXN010000016">
    <property type="protein sequence ID" value="MBA8881765.1"/>
    <property type="molecule type" value="Genomic_DNA"/>
</dbReference>
<sequence length="118" mass="12940">MLRSLLVVGFVLLSLSAQASTGLLSCVVEKAPTGSNEQLGARYVIGVDKYFPYLTWISESGVAITQQCSRSDNLITCFSPVLGRNNVFDTKTDTFIWATDAKEAFARLRCKPLDISKN</sequence>
<comment type="caution">
    <text evidence="2">The sequence shown here is derived from an EMBL/GenBank/DDBJ whole genome shotgun (WGS) entry which is preliminary data.</text>
</comment>
<accession>A0A839EUI3</accession>
<evidence type="ECO:0000313" key="3">
    <source>
        <dbReference type="Proteomes" id="UP000549052"/>
    </source>
</evidence>